<feature type="coiled-coil region" evidence="5">
    <location>
        <begin position="427"/>
        <end position="481"/>
    </location>
</feature>
<proteinExistence type="inferred from homology"/>
<keyword evidence="5" id="KW-0175">Coiled coil</keyword>
<feature type="region of interest" description="Disordered" evidence="6">
    <location>
        <begin position="114"/>
        <end position="246"/>
    </location>
</feature>
<reference evidence="8 9" key="1">
    <citation type="journal article" date="2018" name="Sci. Rep.">
        <title>Comparative analysis of the Pocillopora damicornis genome highlights role of immune system in coral evolution.</title>
        <authorList>
            <person name="Cunning R."/>
            <person name="Bay R.A."/>
            <person name="Gillette P."/>
            <person name="Baker A.C."/>
            <person name="Traylor-Knowles N."/>
        </authorList>
    </citation>
    <scope>NUCLEOTIDE SEQUENCE [LARGE SCALE GENOMIC DNA]</scope>
    <source>
        <strain evidence="8">RSMAS</strain>
        <tissue evidence="8">Whole animal</tissue>
    </source>
</reference>
<comment type="similarity">
    <text evidence="1">Belongs to the peptidase C48 family.</text>
</comment>
<dbReference type="GO" id="GO:0016926">
    <property type="term" value="P:protein desumoylation"/>
    <property type="evidence" value="ECO:0007669"/>
    <property type="project" value="TreeGrafter"/>
</dbReference>
<comment type="caution">
    <text evidence="8">The sequence shown here is derived from an EMBL/GenBank/DDBJ whole genome shotgun (WGS) entry which is preliminary data.</text>
</comment>
<evidence type="ECO:0000313" key="8">
    <source>
        <dbReference type="EMBL" id="RMX47899.1"/>
    </source>
</evidence>
<dbReference type="Proteomes" id="UP000275408">
    <property type="component" value="Unassembled WGS sequence"/>
</dbReference>
<feature type="compositionally biased region" description="Polar residues" evidence="6">
    <location>
        <begin position="167"/>
        <end position="180"/>
    </location>
</feature>
<feature type="compositionally biased region" description="Polar residues" evidence="6">
    <location>
        <begin position="368"/>
        <end position="395"/>
    </location>
</feature>
<organism evidence="8 9">
    <name type="scientific">Pocillopora damicornis</name>
    <name type="common">Cauliflower coral</name>
    <name type="synonym">Millepora damicornis</name>
    <dbReference type="NCBI Taxonomy" id="46731"/>
    <lineage>
        <taxon>Eukaryota</taxon>
        <taxon>Metazoa</taxon>
        <taxon>Cnidaria</taxon>
        <taxon>Anthozoa</taxon>
        <taxon>Hexacorallia</taxon>
        <taxon>Scleractinia</taxon>
        <taxon>Astrocoeniina</taxon>
        <taxon>Pocilloporidae</taxon>
        <taxon>Pocillopora</taxon>
    </lineage>
</organism>
<dbReference type="InterPro" id="IPR038765">
    <property type="entry name" value="Papain-like_cys_pep_sf"/>
</dbReference>
<dbReference type="Pfam" id="PF02902">
    <property type="entry name" value="Peptidase_C48"/>
    <property type="match status" value="1"/>
</dbReference>
<name>A0A3M6U2V8_POCDA</name>
<dbReference type="PANTHER" id="PTHR12606">
    <property type="entry name" value="SENTRIN/SUMO-SPECIFIC PROTEASE"/>
    <property type="match status" value="1"/>
</dbReference>
<protein>
    <recommendedName>
        <fullName evidence="7">Ubiquitin-like protease family profile domain-containing protein</fullName>
    </recommendedName>
</protein>
<dbReference type="GO" id="GO:0080090">
    <property type="term" value="P:regulation of primary metabolic process"/>
    <property type="evidence" value="ECO:0007669"/>
    <property type="project" value="UniProtKB-ARBA"/>
</dbReference>
<feature type="region of interest" description="Disordered" evidence="6">
    <location>
        <begin position="337"/>
        <end position="398"/>
    </location>
</feature>
<dbReference type="GO" id="GO:0005634">
    <property type="term" value="C:nucleus"/>
    <property type="evidence" value="ECO:0007669"/>
    <property type="project" value="TreeGrafter"/>
</dbReference>
<evidence type="ECO:0000313" key="9">
    <source>
        <dbReference type="Proteomes" id="UP000275408"/>
    </source>
</evidence>
<evidence type="ECO:0000256" key="3">
    <source>
        <dbReference type="ARBA" id="ARBA00022801"/>
    </source>
</evidence>
<feature type="compositionally biased region" description="Basic residues" evidence="6">
    <location>
        <begin position="140"/>
        <end position="149"/>
    </location>
</feature>
<dbReference type="PROSITE" id="PS50600">
    <property type="entry name" value="ULP_PROTEASE"/>
    <property type="match status" value="1"/>
</dbReference>
<evidence type="ECO:0000256" key="5">
    <source>
        <dbReference type="SAM" id="Coils"/>
    </source>
</evidence>
<dbReference type="Gene3D" id="3.40.395.10">
    <property type="entry name" value="Adenoviral Proteinase, Chain A"/>
    <property type="match status" value="1"/>
</dbReference>
<dbReference type="STRING" id="46731.A0A3M6U2V8"/>
<keyword evidence="2" id="KW-0645">Protease</keyword>
<dbReference type="OrthoDB" id="5989617at2759"/>
<evidence type="ECO:0000259" key="7">
    <source>
        <dbReference type="PROSITE" id="PS50600"/>
    </source>
</evidence>
<dbReference type="EMBL" id="RCHS01002347">
    <property type="protein sequence ID" value="RMX47899.1"/>
    <property type="molecule type" value="Genomic_DNA"/>
</dbReference>
<dbReference type="SUPFAM" id="SSF54001">
    <property type="entry name" value="Cysteine proteinases"/>
    <property type="match status" value="1"/>
</dbReference>
<dbReference type="GO" id="GO:0016929">
    <property type="term" value="F:deSUMOylase activity"/>
    <property type="evidence" value="ECO:0007669"/>
    <property type="project" value="TreeGrafter"/>
</dbReference>
<keyword evidence="3" id="KW-0378">Hydrolase</keyword>
<feature type="compositionally biased region" description="Basic and acidic residues" evidence="6">
    <location>
        <begin position="231"/>
        <end position="242"/>
    </location>
</feature>
<evidence type="ECO:0000256" key="4">
    <source>
        <dbReference type="ARBA" id="ARBA00022807"/>
    </source>
</evidence>
<feature type="domain" description="Ubiquitin-like protease family profile" evidence="7">
    <location>
        <begin position="512"/>
        <end position="674"/>
    </location>
</feature>
<sequence length="710" mass="81546">MLASLSSFYENIRSYSFSGRKAGDKRRREREDEDVIITDVLQTPPAKRLRNLEGASGENSDNSPLHSFSDFVQKVKTWSGRYIWRYVVKGDNQDVTNTSLSRDLNEAENEIMEKQTSSAYTRPISSICTDNLGQQGSSRLTRKPLHRSRRSETSSPVQSHPRKNKMGLTTSTKQNLSMTRTSERKYDSSKYKNTPNSRSYNANQYKSERTLEYNLPGPSQSGSRSPSRSRKTTEETVGRRSPVEGGRFTSTAERCIPVSLSYKVVRLEERDRYRQLVAQFTNIGTPDRTDRTGNRTVLDEPLYVETDFLTKTRSYTRSGSGSLLSPRSTLVSPPVSFTIPASPPLSATRLKVTASPRRSANRSRKVTTDVSLYSRPGTTNISPPNSITRSSNRTLDTSDIRNPFDEDWTTRWRNLLSEDSLARQREISKEEKKLKAIKQKREEETQAIKDKIKERLRRRNLGLDEDEEEEAEEEVEEITDSFVPLTDEMERMVDAALAPGYSEDPLVEGFRVTLKRSDVATLSNLNWLNDEIINFFFNLIMERSNQQGNVKVHAFNSFFYPKLIKSGYASLKRWTKKVDIFAMDVVLVPIHLGMHWCLAVIDFNRKCISYYDSLKGSNPQCLSALSDYLKNESLDKKKVPFDSTGWRTVSPKDIPEQLNGCDCGVFACKIEIREMYAEYLSRRAPFDFDQRHMPYFRRRMVYEILTKKLL</sequence>
<dbReference type="GO" id="GO:0060255">
    <property type="term" value="P:regulation of macromolecule metabolic process"/>
    <property type="evidence" value="ECO:0007669"/>
    <property type="project" value="UniProtKB-ARBA"/>
</dbReference>
<keyword evidence="4" id="KW-0788">Thiol protease</keyword>
<dbReference type="FunFam" id="3.40.395.10:FF:000001">
    <property type="entry name" value="Sentrin-specific protease 1"/>
    <property type="match status" value="1"/>
</dbReference>
<dbReference type="PANTHER" id="PTHR12606:SF141">
    <property type="entry name" value="GH15225P-RELATED"/>
    <property type="match status" value="1"/>
</dbReference>
<evidence type="ECO:0000256" key="6">
    <source>
        <dbReference type="SAM" id="MobiDB-lite"/>
    </source>
</evidence>
<accession>A0A3M6U2V8</accession>
<keyword evidence="9" id="KW-1185">Reference proteome</keyword>
<gene>
    <name evidence="8" type="ORF">pdam_00010629</name>
</gene>
<feature type="compositionally biased region" description="Basic and acidic residues" evidence="6">
    <location>
        <begin position="181"/>
        <end position="190"/>
    </location>
</feature>
<dbReference type="InterPro" id="IPR003653">
    <property type="entry name" value="Peptidase_C48_C"/>
</dbReference>
<feature type="compositionally biased region" description="Polar residues" evidence="6">
    <location>
        <begin position="191"/>
        <end position="205"/>
    </location>
</feature>
<feature type="compositionally biased region" description="Polar residues" evidence="6">
    <location>
        <begin position="114"/>
        <end position="139"/>
    </location>
</feature>
<evidence type="ECO:0000256" key="2">
    <source>
        <dbReference type="ARBA" id="ARBA00022670"/>
    </source>
</evidence>
<feature type="compositionally biased region" description="Low complexity" evidence="6">
    <location>
        <begin position="216"/>
        <end position="226"/>
    </location>
</feature>
<dbReference type="AlphaFoldDB" id="A0A3M6U2V8"/>
<evidence type="ECO:0000256" key="1">
    <source>
        <dbReference type="ARBA" id="ARBA00005234"/>
    </source>
</evidence>
<dbReference type="GO" id="GO:0006508">
    <property type="term" value="P:proteolysis"/>
    <property type="evidence" value="ECO:0007669"/>
    <property type="project" value="UniProtKB-KW"/>
</dbReference>